<evidence type="ECO:0000256" key="6">
    <source>
        <dbReference type="ARBA" id="ARBA00022692"/>
    </source>
</evidence>
<comment type="subcellular location">
    <subcellularLocation>
        <location evidence="1">Membrane</location>
        <topology evidence="1">Multi-pass membrane protein</topology>
    </subcellularLocation>
</comment>
<dbReference type="Pfam" id="PF13506">
    <property type="entry name" value="Glyco_transf_21"/>
    <property type="match status" value="1"/>
</dbReference>
<dbReference type="InterPro" id="IPR029044">
    <property type="entry name" value="Nucleotide-diphossugar_trans"/>
</dbReference>
<dbReference type="PANTHER" id="PTHR12726">
    <property type="entry name" value="CERAMIDE GLUCOSYLTRANSFERASE"/>
    <property type="match status" value="1"/>
</dbReference>
<dbReference type="EMBL" id="JBHSJC010000001">
    <property type="protein sequence ID" value="MFC4827319.1"/>
    <property type="molecule type" value="Genomic_DNA"/>
</dbReference>
<keyword evidence="6" id="KW-0812">Transmembrane</keyword>
<keyword evidence="4" id="KW-0328">Glycosyltransferase</keyword>
<accession>A0ABV9R139</accession>
<dbReference type="InterPro" id="IPR025993">
    <property type="entry name" value="Ceramide_glucosylTrfase"/>
</dbReference>
<name>A0ABV9R139_9MICO</name>
<dbReference type="Proteomes" id="UP001595960">
    <property type="component" value="Unassembled WGS sequence"/>
</dbReference>
<protein>
    <submittedName>
        <fullName evidence="9">Glycosyltransferase</fullName>
    </submittedName>
</protein>
<keyword evidence="7" id="KW-1133">Transmembrane helix</keyword>
<comment type="caution">
    <text evidence="9">The sequence shown here is derived from an EMBL/GenBank/DDBJ whole genome shotgun (WGS) entry which is preliminary data.</text>
</comment>
<evidence type="ECO:0000256" key="1">
    <source>
        <dbReference type="ARBA" id="ARBA00004141"/>
    </source>
</evidence>
<organism evidence="9 10">
    <name type="scientific">Agromyces aurantiacus</name>
    <dbReference type="NCBI Taxonomy" id="165814"/>
    <lineage>
        <taxon>Bacteria</taxon>
        <taxon>Bacillati</taxon>
        <taxon>Actinomycetota</taxon>
        <taxon>Actinomycetes</taxon>
        <taxon>Micrococcales</taxon>
        <taxon>Microbacteriaceae</taxon>
        <taxon>Agromyces</taxon>
    </lineage>
</organism>
<dbReference type="SUPFAM" id="SSF53448">
    <property type="entry name" value="Nucleotide-diphospho-sugar transferases"/>
    <property type="match status" value="1"/>
</dbReference>
<evidence type="ECO:0000313" key="9">
    <source>
        <dbReference type="EMBL" id="MFC4827319.1"/>
    </source>
</evidence>
<comment type="pathway">
    <text evidence="2">Lipid metabolism; sphingolipid metabolism.</text>
</comment>
<evidence type="ECO:0000256" key="2">
    <source>
        <dbReference type="ARBA" id="ARBA00004760"/>
    </source>
</evidence>
<reference evidence="10" key="1">
    <citation type="journal article" date="2019" name="Int. J. Syst. Evol. Microbiol.">
        <title>The Global Catalogue of Microorganisms (GCM) 10K type strain sequencing project: providing services to taxonomists for standard genome sequencing and annotation.</title>
        <authorList>
            <consortium name="The Broad Institute Genomics Platform"/>
            <consortium name="The Broad Institute Genome Sequencing Center for Infectious Disease"/>
            <person name="Wu L."/>
            <person name="Ma J."/>
        </authorList>
    </citation>
    <scope>NUCLEOTIDE SEQUENCE [LARGE SCALE GENOMIC DNA]</scope>
    <source>
        <strain evidence="10">CGMCC 1.12192</strain>
    </source>
</reference>
<dbReference type="RefSeq" id="WP_204395408.1">
    <property type="nucleotide sequence ID" value="NZ_JAFBBW010000001.1"/>
</dbReference>
<comment type="pathway">
    <text evidence="3">Sphingolipid metabolism.</text>
</comment>
<evidence type="ECO:0000256" key="8">
    <source>
        <dbReference type="ARBA" id="ARBA00023136"/>
    </source>
</evidence>
<sequence>MNRADRVAIAAAATYAVLLGAKAGLAALAVARRRARLRAATGAPIATAELTIVQPIRSGDPQLERTLAATLEACPDARVLWLVDEDDPEGRRAADAARARHPLADVAVVDCPPCPPDAGPKMAKLAHAEPLLRTEVFAVVDDDTRLTPDGVAALLDGLRIAEVSTGLPCYAPGPGGWSRLVAQFVNDQAILTYLATSAAGPARALNGMAWAMRRATLDRLGGFAPLVPLLADDLAVAERVRAAGGAIDQTEAPQFVSTTVPDALAYRALMHRWMVFATLALRAEPVGWRAALVAAYALPPALLATAAGVAVARPTRPNVGAALAAVLVRSAVIAGVQRALTGRVRHDPVRSLAADLALPLQFAGALADRRITWRGRRYLVHANDRFEAVRP</sequence>
<dbReference type="PANTHER" id="PTHR12726:SF0">
    <property type="entry name" value="CERAMIDE GLUCOSYLTRANSFERASE"/>
    <property type="match status" value="1"/>
</dbReference>
<dbReference type="Gene3D" id="3.90.550.10">
    <property type="entry name" value="Spore Coat Polysaccharide Biosynthesis Protein SpsA, Chain A"/>
    <property type="match status" value="1"/>
</dbReference>
<keyword evidence="10" id="KW-1185">Reference proteome</keyword>
<evidence type="ECO:0000256" key="4">
    <source>
        <dbReference type="ARBA" id="ARBA00022676"/>
    </source>
</evidence>
<evidence type="ECO:0000313" key="10">
    <source>
        <dbReference type="Proteomes" id="UP001595960"/>
    </source>
</evidence>
<keyword evidence="8" id="KW-0472">Membrane</keyword>
<evidence type="ECO:0000256" key="7">
    <source>
        <dbReference type="ARBA" id="ARBA00022989"/>
    </source>
</evidence>
<proteinExistence type="predicted"/>
<evidence type="ECO:0000256" key="3">
    <source>
        <dbReference type="ARBA" id="ARBA00004991"/>
    </source>
</evidence>
<gene>
    <name evidence="9" type="ORF">ACFPER_00850</name>
</gene>
<keyword evidence="5" id="KW-0808">Transferase</keyword>
<evidence type="ECO:0000256" key="5">
    <source>
        <dbReference type="ARBA" id="ARBA00022679"/>
    </source>
</evidence>